<dbReference type="EMBL" id="JAUCMV010000003">
    <property type="protein sequence ID" value="KAK0408752.1"/>
    <property type="molecule type" value="Genomic_DNA"/>
</dbReference>
<feature type="region of interest" description="Disordered" evidence="1">
    <location>
        <begin position="123"/>
        <end position="150"/>
    </location>
</feature>
<accession>A0AA39LT64</accession>
<feature type="signal peptide" evidence="2">
    <location>
        <begin position="1"/>
        <end position="17"/>
    </location>
</feature>
<name>A0AA39LT64_9BILA</name>
<dbReference type="InterPro" id="IPR007284">
    <property type="entry name" value="Ground-like_dom"/>
</dbReference>
<dbReference type="Proteomes" id="UP001175271">
    <property type="component" value="Unassembled WGS sequence"/>
</dbReference>
<feature type="domain" description="Ground-like" evidence="3">
    <location>
        <begin position="351"/>
        <end position="420"/>
    </location>
</feature>
<protein>
    <recommendedName>
        <fullName evidence="3">Ground-like domain-containing protein</fullName>
    </recommendedName>
</protein>
<feature type="region of interest" description="Disordered" evidence="1">
    <location>
        <begin position="194"/>
        <end position="262"/>
    </location>
</feature>
<dbReference type="Pfam" id="PF04155">
    <property type="entry name" value="Ground-like"/>
    <property type="match status" value="1"/>
</dbReference>
<feature type="region of interest" description="Disordered" evidence="1">
    <location>
        <begin position="34"/>
        <end position="71"/>
    </location>
</feature>
<gene>
    <name evidence="4" type="ORF">QR680_004135</name>
</gene>
<reference evidence="4" key="1">
    <citation type="submission" date="2023-06" db="EMBL/GenBank/DDBJ databases">
        <title>Genomic analysis of the entomopathogenic nematode Steinernema hermaphroditum.</title>
        <authorList>
            <person name="Schwarz E.M."/>
            <person name="Heppert J.K."/>
            <person name="Baniya A."/>
            <person name="Schwartz H.T."/>
            <person name="Tan C.-H."/>
            <person name="Antoshechkin I."/>
            <person name="Sternberg P.W."/>
            <person name="Goodrich-Blair H."/>
            <person name="Dillman A.R."/>
        </authorList>
    </citation>
    <scope>NUCLEOTIDE SEQUENCE</scope>
    <source>
        <strain evidence="4">PS9179</strain>
        <tissue evidence="4">Whole animal</tissue>
    </source>
</reference>
<organism evidence="4 5">
    <name type="scientific">Steinernema hermaphroditum</name>
    <dbReference type="NCBI Taxonomy" id="289476"/>
    <lineage>
        <taxon>Eukaryota</taxon>
        <taxon>Metazoa</taxon>
        <taxon>Ecdysozoa</taxon>
        <taxon>Nematoda</taxon>
        <taxon>Chromadorea</taxon>
        <taxon>Rhabditida</taxon>
        <taxon>Tylenchina</taxon>
        <taxon>Panagrolaimomorpha</taxon>
        <taxon>Strongyloidoidea</taxon>
        <taxon>Steinernematidae</taxon>
        <taxon>Steinernema</taxon>
    </lineage>
</organism>
<keyword evidence="2" id="KW-0732">Signal</keyword>
<proteinExistence type="predicted"/>
<evidence type="ECO:0000259" key="3">
    <source>
        <dbReference type="Pfam" id="PF04155"/>
    </source>
</evidence>
<evidence type="ECO:0000313" key="5">
    <source>
        <dbReference type="Proteomes" id="UP001175271"/>
    </source>
</evidence>
<feature type="compositionally biased region" description="Low complexity" evidence="1">
    <location>
        <begin position="194"/>
        <end position="255"/>
    </location>
</feature>
<evidence type="ECO:0000256" key="2">
    <source>
        <dbReference type="SAM" id="SignalP"/>
    </source>
</evidence>
<feature type="chain" id="PRO_5041351384" description="Ground-like domain-containing protein" evidence="2">
    <location>
        <begin position="18"/>
        <end position="426"/>
    </location>
</feature>
<sequence length="426" mass="46564">MILLIALVALLIHSSWATPPQTCTCQNADPSQFGGGFPGFPSFQPQPQPQAQPQFQPQPFQGFATPGPAALPGSCPPPIQFNCPPPPACPPPSACPPSTITPHPFFATHPFFTTTIGPTVAQTFQGQGQGQGTDCGGVTPAPGSYNSVDQQTAAPNYQQPQPLQPLPEQPQQVYPNQQGQYYQQGGQQPLPVAEQNQAQVQQPQTQPLPQQAQYQGQSSQYQGQQQYQGQEGQQAQAGQYQGQEGQEQEQGAQQQFPNGHRGSEMNIHVYREGENTQADYVEGEENAAGNTGAPKAGKEGGTMDYDTNTRYRPRKRRGPPQMHDGASVQDEVYKHRQKQLGAPTIDVIDETKCNNEKLRKIMVEVIDDNPSTSKRKIQKEAMEKIGGIFDVICSNGDFSYLANTRLYCETRVKDTICFAFLHNALP</sequence>
<dbReference type="AlphaFoldDB" id="A0AA39LT64"/>
<comment type="caution">
    <text evidence="4">The sequence shown here is derived from an EMBL/GenBank/DDBJ whole genome shotgun (WGS) entry which is preliminary data.</text>
</comment>
<evidence type="ECO:0000256" key="1">
    <source>
        <dbReference type="SAM" id="MobiDB-lite"/>
    </source>
</evidence>
<evidence type="ECO:0000313" key="4">
    <source>
        <dbReference type="EMBL" id="KAK0408752.1"/>
    </source>
</evidence>
<feature type="compositionally biased region" description="Low complexity" evidence="1">
    <location>
        <begin position="51"/>
        <end position="68"/>
    </location>
</feature>
<feature type="region of interest" description="Disordered" evidence="1">
    <location>
        <begin position="286"/>
        <end position="326"/>
    </location>
</feature>
<keyword evidence="5" id="KW-1185">Reference proteome</keyword>